<feature type="transmembrane region" description="Helical" evidence="6">
    <location>
        <begin position="138"/>
        <end position="159"/>
    </location>
</feature>
<dbReference type="PANTHER" id="PTHR13439">
    <property type="entry name" value="CT120 PROTEIN"/>
    <property type="match status" value="1"/>
</dbReference>
<feature type="domain" description="TLC" evidence="7">
    <location>
        <begin position="64"/>
        <end position="269"/>
    </location>
</feature>
<dbReference type="PROSITE" id="PS50922">
    <property type="entry name" value="TLC"/>
    <property type="match status" value="1"/>
</dbReference>
<dbReference type="Pfam" id="PF03798">
    <property type="entry name" value="TRAM_LAG1_CLN8"/>
    <property type="match status" value="1"/>
</dbReference>
<feature type="transmembrane region" description="Helical" evidence="6">
    <location>
        <begin position="32"/>
        <end position="49"/>
    </location>
</feature>
<comment type="caution">
    <text evidence="8">The sequence shown here is derived from an EMBL/GenBank/DDBJ whole genome shotgun (WGS) entry which is preliminary data.</text>
</comment>
<comment type="subcellular location">
    <subcellularLocation>
        <location evidence="1">Membrane</location>
        <topology evidence="1">Multi-pass membrane protein</topology>
    </subcellularLocation>
</comment>
<keyword evidence="4 5" id="KW-0472">Membrane</keyword>
<evidence type="ECO:0000256" key="2">
    <source>
        <dbReference type="ARBA" id="ARBA00022692"/>
    </source>
</evidence>
<dbReference type="GO" id="GO:0055088">
    <property type="term" value="P:lipid homeostasis"/>
    <property type="evidence" value="ECO:0007669"/>
    <property type="project" value="TreeGrafter"/>
</dbReference>
<feature type="transmembrane region" description="Helical" evidence="6">
    <location>
        <begin position="107"/>
        <end position="126"/>
    </location>
</feature>
<dbReference type="AlphaFoldDB" id="A0AA91PVY8"/>
<evidence type="ECO:0000256" key="5">
    <source>
        <dbReference type="PROSITE-ProRule" id="PRU00205"/>
    </source>
</evidence>
<evidence type="ECO:0000256" key="6">
    <source>
        <dbReference type="SAM" id="Phobius"/>
    </source>
</evidence>
<name>A0AA91PVY8_CLALS</name>
<dbReference type="InterPro" id="IPR006634">
    <property type="entry name" value="TLC-dom"/>
</dbReference>
<feature type="transmembrane region" description="Helical" evidence="6">
    <location>
        <begin position="236"/>
        <end position="257"/>
    </location>
</feature>
<dbReference type="InterPro" id="IPR050846">
    <property type="entry name" value="TLCD"/>
</dbReference>
<evidence type="ECO:0000313" key="8">
    <source>
        <dbReference type="EMBL" id="OVF06547.1"/>
    </source>
</evidence>
<evidence type="ECO:0000313" key="9">
    <source>
        <dbReference type="Proteomes" id="UP000195602"/>
    </source>
</evidence>
<keyword evidence="2 5" id="KW-0812">Transmembrane</keyword>
<evidence type="ECO:0000256" key="1">
    <source>
        <dbReference type="ARBA" id="ARBA00004141"/>
    </source>
</evidence>
<proteinExistence type="predicted"/>
<keyword evidence="3 6" id="KW-1133">Transmembrane helix</keyword>
<sequence>MLQSYLSEDPFAWARPFPQEPSNHFLAHWHEIVASAAFYFAIQAASPVVSKRWFGRSYTNLDIKTRLNFDVHVVSMVQCIISIFILLPSWNHPHFQNRLQDPYSSVFGYNGYSGFVSAVSIGYFLWDLYVCLRHFKLFGFGFLLHAFAALYVFVCSLRPYCLPWVPAFLIFELSTPFVNINWFGSRLPKGTISDRVILINGLLLLVTFFSVRIVWGLYAVALLAQDLAQVWHHDRLIFAVVTFLLNGSLDILNILWFSKMLAIAKKKLRGNAPVEVIAEASIPPESVMEVAEAAEAY</sequence>
<organism evidence="8 9">
    <name type="scientific">Clavispora lusitaniae</name>
    <name type="common">Candida lusitaniae</name>
    <dbReference type="NCBI Taxonomy" id="36911"/>
    <lineage>
        <taxon>Eukaryota</taxon>
        <taxon>Fungi</taxon>
        <taxon>Dikarya</taxon>
        <taxon>Ascomycota</taxon>
        <taxon>Saccharomycotina</taxon>
        <taxon>Pichiomycetes</taxon>
        <taxon>Metschnikowiaceae</taxon>
        <taxon>Clavispora</taxon>
    </lineage>
</organism>
<dbReference type="KEGG" id="clus:A9F13_20g00418"/>
<reference evidence="8 9" key="1">
    <citation type="submission" date="2017-04" db="EMBL/GenBank/DDBJ databases">
        <title>Draft genome of the yeast Clavispora lusitaniae type strain CBS 6936.</title>
        <authorList>
            <person name="Durrens P."/>
            <person name="Klopp C."/>
            <person name="Biteau N."/>
            <person name="Fitton-Ouhabi V."/>
            <person name="Dementhon K."/>
            <person name="Accoceberry I."/>
            <person name="Sherman D.J."/>
            <person name="Noel T."/>
        </authorList>
    </citation>
    <scope>NUCLEOTIDE SEQUENCE [LARGE SCALE GENOMIC DNA]</scope>
    <source>
        <strain evidence="8 9">CBS 6936</strain>
    </source>
</reference>
<dbReference type="SMART" id="SM00724">
    <property type="entry name" value="TLC"/>
    <property type="match status" value="1"/>
</dbReference>
<feature type="transmembrane region" description="Helical" evidence="6">
    <location>
        <begin position="196"/>
        <end position="224"/>
    </location>
</feature>
<feature type="transmembrane region" description="Helical" evidence="6">
    <location>
        <begin position="165"/>
        <end position="184"/>
    </location>
</feature>
<evidence type="ECO:0000256" key="3">
    <source>
        <dbReference type="ARBA" id="ARBA00022989"/>
    </source>
</evidence>
<feature type="transmembrane region" description="Helical" evidence="6">
    <location>
        <begin position="69"/>
        <end position="87"/>
    </location>
</feature>
<dbReference type="PANTHER" id="PTHR13439:SF0">
    <property type="entry name" value="TOPOISOMERASE I DAMAGE AFFECTED PROTEIN 4"/>
    <property type="match status" value="1"/>
</dbReference>
<evidence type="ECO:0000256" key="4">
    <source>
        <dbReference type="ARBA" id="ARBA00023136"/>
    </source>
</evidence>
<gene>
    <name evidence="8" type="ORF">A9F13_20g00418</name>
</gene>
<evidence type="ECO:0000259" key="7">
    <source>
        <dbReference type="PROSITE" id="PS50922"/>
    </source>
</evidence>
<dbReference type="EMBL" id="LYUB02000020">
    <property type="protein sequence ID" value="OVF06547.1"/>
    <property type="molecule type" value="Genomic_DNA"/>
</dbReference>
<dbReference type="GO" id="GO:0016020">
    <property type="term" value="C:membrane"/>
    <property type="evidence" value="ECO:0007669"/>
    <property type="project" value="UniProtKB-SubCell"/>
</dbReference>
<accession>A0AA91PVY8</accession>
<dbReference type="GO" id="GO:0005783">
    <property type="term" value="C:endoplasmic reticulum"/>
    <property type="evidence" value="ECO:0007669"/>
    <property type="project" value="TreeGrafter"/>
</dbReference>
<protein>
    <submittedName>
        <fullName evidence="8">Topoisomerase I damage affected protein</fullName>
    </submittedName>
</protein>
<dbReference type="Proteomes" id="UP000195602">
    <property type="component" value="Unassembled WGS sequence"/>
</dbReference>